<evidence type="ECO:0000256" key="1">
    <source>
        <dbReference type="ARBA" id="ARBA00008591"/>
    </source>
</evidence>
<dbReference type="KEGG" id="ares:IWH25_15470"/>
<dbReference type="Gene3D" id="1.20.58.220">
    <property type="entry name" value="Phosphate transport system protein phou homolog 2, domain 2"/>
    <property type="match status" value="1"/>
</dbReference>
<dbReference type="PANTHER" id="PTHR37298">
    <property type="entry name" value="UPF0111 PROTEIN YKAA"/>
    <property type="match status" value="1"/>
</dbReference>
<dbReference type="EMBL" id="CP064781">
    <property type="protein sequence ID" value="QRJ63133.1"/>
    <property type="molecule type" value="Genomic_DNA"/>
</dbReference>
<dbReference type="Pfam" id="PF01865">
    <property type="entry name" value="PhoU_div"/>
    <property type="match status" value="1"/>
</dbReference>
<dbReference type="Proteomes" id="UP000663444">
    <property type="component" value="Chromosome"/>
</dbReference>
<dbReference type="PANTHER" id="PTHR37298:SF1">
    <property type="entry name" value="UPF0111 PROTEIN YKAA"/>
    <property type="match status" value="1"/>
</dbReference>
<dbReference type="AlphaFoldDB" id="A0A974PX61"/>
<dbReference type="RefSeq" id="WP_203386662.1">
    <property type="nucleotide sequence ID" value="NZ_CP064781.1"/>
</dbReference>
<proteinExistence type="inferred from homology"/>
<evidence type="ECO:0000313" key="2">
    <source>
        <dbReference type="EMBL" id="QRJ63133.1"/>
    </source>
</evidence>
<dbReference type="SUPFAM" id="SSF109755">
    <property type="entry name" value="PhoU-like"/>
    <property type="match status" value="1"/>
</dbReference>
<dbReference type="InterPro" id="IPR052912">
    <property type="entry name" value="UPF0111_domain"/>
</dbReference>
<evidence type="ECO:0000313" key="3">
    <source>
        <dbReference type="Proteomes" id="UP000663444"/>
    </source>
</evidence>
<dbReference type="InterPro" id="IPR018445">
    <property type="entry name" value="Put_Phosphate_transp_reg"/>
</dbReference>
<protein>
    <submittedName>
        <fullName evidence="2">DUF47 domain-containing protein</fullName>
    </submittedName>
</protein>
<accession>A0A974PX61</accession>
<gene>
    <name evidence="2" type="ORF">IWH25_15470</name>
</gene>
<reference evidence="2" key="1">
    <citation type="submission" date="2020-11" db="EMBL/GenBank/DDBJ databases">
        <title>Azospira restricta DSM 18626 genome sequence.</title>
        <authorList>
            <person name="Moe W.M."/>
        </authorList>
    </citation>
    <scope>NUCLEOTIDE SEQUENCE</scope>
    <source>
        <strain evidence="2">DSM 18626</strain>
    </source>
</reference>
<dbReference type="InterPro" id="IPR038078">
    <property type="entry name" value="PhoU-like_sf"/>
</dbReference>
<comment type="similarity">
    <text evidence="1">Belongs to the UPF0111 family.</text>
</comment>
<name>A0A974PX61_9RHOO</name>
<sequence length="212" mass="23820">MFGRLMPKEGKFFDLFNEHAELIVEGGKQLVAMMTALNNGKEDVEVCAAAIDKAETGADKITHETIAQLHKTFITPLDRDEIHQLITRMDDILDITQDVAQTVALYDIQRGTPEAITLAEITLACCERVKIAVNLLHSMDHAQTILATCREIDQFESDADRVMRGAMSKLFRDEPDVRQLIKFKAIYELLETITDRCEDVANVIEGIVLENS</sequence>
<organism evidence="2 3">
    <name type="scientific">Azospira restricta</name>
    <dbReference type="NCBI Taxonomy" id="404405"/>
    <lineage>
        <taxon>Bacteria</taxon>
        <taxon>Pseudomonadati</taxon>
        <taxon>Pseudomonadota</taxon>
        <taxon>Betaproteobacteria</taxon>
        <taxon>Rhodocyclales</taxon>
        <taxon>Rhodocyclaceae</taxon>
        <taxon>Azospira</taxon>
    </lineage>
</organism>
<keyword evidence="3" id="KW-1185">Reference proteome</keyword>